<sequence>MAQSTRHPEHSSDKYSVKDEKDHYPKERHRDHRHRDDRSRPSREHRKYPDHDSRSTQDGDHSKPKHNRDREKRREREKRHDDRNAHPREDRHRSERDYREREHREREHHRRDDHYNKPEREHHSQTYSRSADDNHQHYKNEKRVPFPDDHVSHRNDRSIATVPVEYVEAEDHTTPSEMHYFEPDYSEGILNFFKCRYLCTSRGLCQLVEVLLNLLILVCGAISYAGTGGYTDLSSLGSLYYYSFGSAYSGFQGAEAEKVNQLDAEFYRLKLPTVTATMAYSGALMTFACLLLVLGVARIPWRFPILLIIECGLDIVIGFAYIPALYFYFQHLIEGYNSAVCKERMSMYKSKGYDGFNCSLHGADIAAGLCAALAVIVYELNAFADILAFRTVKKLKGENKENYGV</sequence>
<accession>A0A4W3J1Y1</accession>
<dbReference type="InterPro" id="IPR008253">
    <property type="entry name" value="Marvel"/>
</dbReference>
<evidence type="ECO:0000256" key="3">
    <source>
        <dbReference type="ARBA" id="ARBA00022989"/>
    </source>
</evidence>
<dbReference type="PROSITE" id="PS51225">
    <property type="entry name" value="MARVEL"/>
    <property type="match status" value="1"/>
</dbReference>
<evidence type="ECO:0000313" key="10">
    <source>
        <dbReference type="Proteomes" id="UP000314986"/>
    </source>
</evidence>
<dbReference type="GeneTree" id="ENSGT00950000183102"/>
<evidence type="ECO:0000256" key="6">
    <source>
        <dbReference type="SAM" id="MobiDB-lite"/>
    </source>
</evidence>
<feature type="compositionally biased region" description="Basic and acidic residues" evidence="6">
    <location>
        <begin position="34"/>
        <end position="135"/>
    </location>
</feature>
<feature type="domain" description="MARVEL" evidence="8">
    <location>
        <begin position="197"/>
        <end position="390"/>
    </location>
</feature>
<keyword evidence="2 5" id="KW-0812">Transmembrane</keyword>
<dbReference type="KEGG" id="cmk:103176030"/>
<dbReference type="GeneID" id="103176030"/>
<dbReference type="PANTHER" id="PTHR34609">
    <property type="entry name" value="GEO08273P1-RELATED"/>
    <property type="match status" value="1"/>
</dbReference>
<evidence type="ECO:0000256" key="4">
    <source>
        <dbReference type="ARBA" id="ARBA00023136"/>
    </source>
</evidence>
<comment type="subcellular location">
    <subcellularLocation>
        <location evidence="1">Membrane</location>
        <topology evidence="1">Multi-pass membrane protein</topology>
    </subcellularLocation>
</comment>
<name>A0A4W3J1Y1_CALMI</name>
<dbReference type="Ensembl" id="ENSCMIT00000037535.1">
    <property type="protein sequence ID" value="ENSCMIP00000036994.1"/>
    <property type="gene ID" value="ENSCMIG00000015604.1"/>
</dbReference>
<evidence type="ECO:0000256" key="5">
    <source>
        <dbReference type="PROSITE-ProRule" id="PRU00581"/>
    </source>
</evidence>
<reference evidence="9" key="4">
    <citation type="submission" date="2025-08" db="UniProtKB">
        <authorList>
            <consortium name="Ensembl"/>
        </authorList>
    </citation>
    <scope>IDENTIFICATION</scope>
</reference>
<dbReference type="Proteomes" id="UP000314986">
    <property type="component" value="Unassembled WGS sequence"/>
</dbReference>
<dbReference type="AlphaFoldDB" id="A0A4W3J1Y1"/>
<feature type="transmembrane region" description="Helical" evidence="7">
    <location>
        <begin position="304"/>
        <end position="329"/>
    </location>
</feature>
<protein>
    <recommendedName>
        <fullName evidence="8">MARVEL domain-containing protein</fullName>
    </recommendedName>
</protein>
<reference evidence="10" key="2">
    <citation type="journal article" date="2007" name="PLoS Biol.">
        <title>Survey sequencing and comparative analysis of the elephant shark (Callorhinchus milii) genome.</title>
        <authorList>
            <person name="Venkatesh B."/>
            <person name="Kirkness E.F."/>
            <person name="Loh Y.H."/>
            <person name="Halpern A.L."/>
            <person name="Lee A.P."/>
            <person name="Johnson J."/>
            <person name="Dandona N."/>
            <person name="Viswanathan L.D."/>
            <person name="Tay A."/>
            <person name="Venter J.C."/>
            <person name="Strausberg R.L."/>
            <person name="Brenner S."/>
        </authorList>
    </citation>
    <scope>NUCLEOTIDE SEQUENCE [LARGE SCALE GENOMIC DNA]</scope>
</reference>
<evidence type="ECO:0000259" key="8">
    <source>
        <dbReference type="PROSITE" id="PS51225"/>
    </source>
</evidence>
<evidence type="ECO:0000313" key="9">
    <source>
        <dbReference type="Ensembl" id="ENSCMIP00000036994.1"/>
    </source>
</evidence>
<feature type="compositionally biased region" description="Basic and acidic residues" evidence="6">
    <location>
        <begin position="1"/>
        <end position="25"/>
    </location>
</feature>
<reference evidence="10" key="3">
    <citation type="journal article" date="2014" name="Nature">
        <title>Elephant shark genome provides unique insights into gnathostome evolution.</title>
        <authorList>
            <consortium name="International Elephant Shark Genome Sequencing Consortium"/>
            <person name="Venkatesh B."/>
            <person name="Lee A.P."/>
            <person name="Ravi V."/>
            <person name="Maurya A.K."/>
            <person name="Lian M.M."/>
            <person name="Swann J.B."/>
            <person name="Ohta Y."/>
            <person name="Flajnik M.F."/>
            <person name="Sutoh Y."/>
            <person name="Kasahara M."/>
            <person name="Hoon S."/>
            <person name="Gangu V."/>
            <person name="Roy S.W."/>
            <person name="Irimia M."/>
            <person name="Korzh V."/>
            <person name="Kondrychyn I."/>
            <person name="Lim Z.W."/>
            <person name="Tay B.H."/>
            <person name="Tohari S."/>
            <person name="Kong K.W."/>
            <person name="Ho S."/>
            <person name="Lorente-Galdos B."/>
            <person name="Quilez J."/>
            <person name="Marques-Bonet T."/>
            <person name="Raney B.J."/>
            <person name="Ingham P.W."/>
            <person name="Tay A."/>
            <person name="Hillier L.W."/>
            <person name="Minx P."/>
            <person name="Boehm T."/>
            <person name="Wilson R.K."/>
            <person name="Brenner S."/>
            <person name="Warren W.C."/>
        </authorList>
    </citation>
    <scope>NUCLEOTIDE SEQUENCE [LARGE SCALE GENOMIC DNA]</scope>
</reference>
<dbReference type="STRING" id="7868.ENSCMIP00000036994"/>
<keyword evidence="3 7" id="KW-1133">Transmembrane helix</keyword>
<dbReference type="InParanoid" id="A0A4W3J1Y1"/>
<reference evidence="10" key="1">
    <citation type="journal article" date="2006" name="Science">
        <title>Ancient noncoding elements conserved in the human genome.</title>
        <authorList>
            <person name="Venkatesh B."/>
            <person name="Kirkness E.F."/>
            <person name="Loh Y.H."/>
            <person name="Halpern A.L."/>
            <person name="Lee A.P."/>
            <person name="Johnson J."/>
            <person name="Dandona N."/>
            <person name="Viswanathan L.D."/>
            <person name="Tay A."/>
            <person name="Venter J.C."/>
            <person name="Strausberg R.L."/>
            <person name="Brenner S."/>
        </authorList>
    </citation>
    <scope>NUCLEOTIDE SEQUENCE [LARGE SCALE GENOMIC DNA]</scope>
</reference>
<dbReference type="OrthoDB" id="8844724at2759"/>
<gene>
    <name evidence="9" type="primary">LOC103176030</name>
</gene>
<feature type="transmembrane region" description="Helical" evidence="7">
    <location>
        <begin position="278"/>
        <end position="297"/>
    </location>
</feature>
<evidence type="ECO:0000256" key="1">
    <source>
        <dbReference type="ARBA" id="ARBA00004141"/>
    </source>
</evidence>
<proteinExistence type="predicted"/>
<dbReference type="OMA" id="YCIGIGV"/>
<dbReference type="InterPro" id="IPR053077">
    <property type="entry name" value="MARVEL_domain_protein_3"/>
</dbReference>
<feature type="transmembrane region" description="Helical" evidence="7">
    <location>
        <begin position="204"/>
        <end position="226"/>
    </location>
</feature>
<keyword evidence="4 5" id="KW-0472">Membrane</keyword>
<feature type="transmembrane region" description="Helical" evidence="7">
    <location>
        <begin position="365"/>
        <end position="389"/>
    </location>
</feature>
<organism evidence="9 10">
    <name type="scientific">Callorhinchus milii</name>
    <name type="common">Ghost shark</name>
    <dbReference type="NCBI Taxonomy" id="7868"/>
    <lineage>
        <taxon>Eukaryota</taxon>
        <taxon>Metazoa</taxon>
        <taxon>Chordata</taxon>
        <taxon>Craniata</taxon>
        <taxon>Vertebrata</taxon>
        <taxon>Chondrichthyes</taxon>
        <taxon>Holocephali</taxon>
        <taxon>Chimaeriformes</taxon>
        <taxon>Callorhinchidae</taxon>
        <taxon>Callorhinchus</taxon>
    </lineage>
</organism>
<evidence type="ECO:0000256" key="7">
    <source>
        <dbReference type="SAM" id="Phobius"/>
    </source>
</evidence>
<evidence type="ECO:0000256" key="2">
    <source>
        <dbReference type="ARBA" id="ARBA00022692"/>
    </source>
</evidence>
<keyword evidence="10" id="KW-1185">Reference proteome</keyword>
<reference evidence="9" key="5">
    <citation type="submission" date="2025-09" db="UniProtKB">
        <authorList>
            <consortium name="Ensembl"/>
        </authorList>
    </citation>
    <scope>IDENTIFICATION</scope>
</reference>
<feature type="region of interest" description="Disordered" evidence="6">
    <location>
        <begin position="1"/>
        <end position="135"/>
    </location>
</feature>
<dbReference type="PANTHER" id="PTHR34609:SF17">
    <property type="entry name" value="GEO08273P1-RELATED"/>
    <property type="match status" value="1"/>
</dbReference>
<dbReference type="GO" id="GO:0016020">
    <property type="term" value="C:membrane"/>
    <property type="evidence" value="ECO:0007669"/>
    <property type="project" value="UniProtKB-SubCell"/>
</dbReference>